<dbReference type="FunFam" id="3.10.20.370:FF:000001">
    <property type="entry name" value="Retrovirus-related Pol polyprotein from transposon 17.6-like protein"/>
    <property type="match status" value="1"/>
</dbReference>
<dbReference type="Pfam" id="PF00665">
    <property type="entry name" value="rve"/>
    <property type="match status" value="1"/>
</dbReference>
<dbReference type="PANTHER" id="PTHR37984">
    <property type="entry name" value="PROTEIN CBG26694"/>
    <property type="match status" value="1"/>
</dbReference>
<keyword evidence="2" id="KW-0808">Transferase</keyword>
<dbReference type="EC" id="2.7.7.49" evidence="1"/>
<feature type="domain" description="Reverse transcriptase" evidence="8">
    <location>
        <begin position="386"/>
        <end position="565"/>
    </location>
</feature>
<dbReference type="GO" id="GO:0004519">
    <property type="term" value="F:endonuclease activity"/>
    <property type="evidence" value="ECO:0007669"/>
    <property type="project" value="UniProtKB-KW"/>
</dbReference>
<reference evidence="10" key="1">
    <citation type="submission" date="2021-02" db="EMBL/GenBank/DDBJ databases">
        <authorList>
            <person name="Nowell W R."/>
        </authorList>
    </citation>
    <scope>NUCLEOTIDE SEQUENCE</scope>
</reference>
<dbReference type="InterPro" id="IPR001584">
    <property type="entry name" value="Integrase_cat-core"/>
</dbReference>
<keyword evidence="7" id="KW-0695">RNA-directed DNA polymerase</keyword>
<evidence type="ECO:0000256" key="2">
    <source>
        <dbReference type="ARBA" id="ARBA00022679"/>
    </source>
</evidence>
<dbReference type="InterPro" id="IPR043502">
    <property type="entry name" value="DNA/RNA_pol_sf"/>
</dbReference>
<dbReference type="CDD" id="cd09274">
    <property type="entry name" value="RNase_HI_RT_Ty3"/>
    <property type="match status" value="1"/>
</dbReference>
<dbReference type="SUPFAM" id="SSF56672">
    <property type="entry name" value="DNA/RNA polymerases"/>
    <property type="match status" value="1"/>
</dbReference>
<protein>
    <recommendedName>
        <fullName evidence="1">RNA-directed DNA polymerase</fullName>
        <ecNumber evidence="1">2.7.7.49</ecNumber>
    </recommendedName>
</protein>
<evidence type="ECO:0000256" key="6">
    <source>
        <dbReference type="ARBA" id="ARBA00022801"/>
    </source>
</evidence>
<evidence type="ECO:0000256" key="1">
    <source>
        <dbReference type="ARBA" id="ARBA00012493"/>
    </source>
</evidence>
<dbReference type="GO" id="GO:0003676">
    <property type="term" value="F:nucleic acid binding"/>
    <property type="evidence" value="ECO:0007669"/>
    <property type="project" value="InterPro"/>
</dbReference>
<dbReference type="InterPro" id="IPR050951">
    <property type="entry name" value="Retrovirus_Pol_polyprotein"/>
</dbReference>
<sequence length="1278" mass="145018">MWCFGSCRSQMSSGFPITGTPDGGVPSYSMPSSILSNNPIFIRAQVNNVYRHIVLDTGSGTTIINHRFLKQIPHASFRSISSSYSSANCTSLVIIGEVDLNIQINNIVTTITAAVATCLVTDLLLGTDWINIYVQSLDIANQTLTIHDAQDQFTTTSLLRHFDSSTTSSVSLVHSITIPKYSTSTVSVKIPSLDNTTVIFEPSSKFTMEPIFIPDSLINVRNHLSIVSITNHTDHSYTIPQNTCLGTVSISSIICTMSSSNTSDYHSFSDVSDPSSSEKYTCYVCQDVFLTNNDLHHHLRERCFPVDLCHRIDTLTSHITDSTYRTHIQNILWKYGKLFDVRYPSKINFMLENAIDTGSHRPVYTTPYRRSPKDHEILNEQTANLYSQNIIEHSKSPWCSPVVLVKKKDGGTRFCVDYRKLNAITVKDSFPLPRIDDIFDQVSQATYFTKLDFKSGYFQIPLAPADRPKTAFSTRDNHYQFTVLPQGVKNGPPTFQRIINEVLGPDRRKYCLAYIDDILIFSQTLDDHLLHLNEVFDLLHSFNFRLSVEKCTIAAEHINYLGHHIHHGHIRPSTDNVRDLLDSPIPTTPQETFRFVKAAEYFRKFIPNFSRIAAPLYKYTPSSRNPDTIPATSSWTLSSHERAAYDQLKHILSTDLVLHLPNYDLPFKIQTDASKVGIGAVLLQTSPEGDRPVCYLSKKFSPTQQRWPVIEQECYAIVVAIEQWRHYLHGRHFTVESDHKPLESFTIKSQLNDKCERWRLKLQSYDFTIRHISGTTNAMADFLSRSPVHSVVADLDSDLPTTFVSTATQTTDDFLVTPSINMVTTRSRTKQTALPDHATITTSTNNSSSASPRSTHCPSVDDLEIRFTGDLSVLQAAQQIDPTVQHIIHNIHTSPYNTSYLISNGLLLHKTSRYKPVPYVPAGPIRQDIMKIYHDTPANGAHFGRDKTLQKVQARYYWDTMRSDITNYIQSCFRCTQNNPVRRKPPGHLQSIEPPDGVWQLLAMDFHGPIFPTSQRGNKYIISLTDILSKFVIAKAVRDCTATTAARFIQEEVICKYGTPKCILTDNGTHFTSNMLNELFKRLGIVHMYSTPYHPQTNGQIERFNSTMDSKIASLSNSSRSDWDDQLPYVIFNYNTSSHSTTNTIPFELMYGRSPILPCDMQDPMVSLQIDPQYSTKLREHVSSLTTNAQHNLRSIQQTYKTRFDANRSNPSYAINDLVLIKTSKSRRKFDVRHEGPYRIIQRLTNKTYIVQHVHLHHLTQQVTVDSIIPLISRHTST</sequence>
<dbReference type="InterPro" id="IPR043128">
    <property type="entry name" value="Rev_trsase/Diguanyl_cyclase"/>
</dbReference>
<dbReference type="EMBL" id="CAJNOJ010000387">
    <property type="protein sequence ID" value="CAF1428142.1"/>
    <property type="molecule type" value="Genomic_DNA"/>
</dbReference>
<dbReference type="SUPFAM" id="SSF50630">
    <property type="entry name" value="Acid proteases"/>
    <property type="match status" value="1"/>
</dbReference>
<comment type="caution">
    <text evidence="10">The sequence shown here is derived from an EMBL/GenBank/DDBJ whole genome shotgun (WGS) entry which is preliminary data.</text>
</comment>
<dbReference type="InterPro" id="IPR000477">
    <property type="entry name" value="RT_dom"/>
</dbReference>
<dbReference type="Proteomes" id="UP000663852">
    <property type="component" value="Unassembled WGS sequence"/>
</dbReference>
<dbReference type="InterPro" id="IPR041588">
    <property type="entry name" value="Integrase_H2C2"/>
</dbReference>
<accession>A0A815MUR0</accession>
<feature type="domain" description="Integrase catalytic" evidence="9">
    <location>
        <begin position="990"/>
        <end position="1154"/>
    </location>
</feature>
<dbReference type="Gene3D" id="3.30.70.270">
    <property type="match status" value="1"/>
</dbReference>
<dbReference type="Gene3D" id="2.40.70.10">
    <property type="entry name" value="Acid Proteases"/>
    <property type="match status" value="1"/>
</dbReference>
<dbReference type="PROSITE" id="PS50878">
    <property type="entry name" value="RT_POL"/>
    <property type="match status" value="1"/>
</dbReference>
<dbReference type="AlphaFoldDB" id="A0A815MUR0"/>
<dbReference type="InterPro" id="IPR041373">
    <property type="entry name" value="RT_RNaseH"/>
</dbReference>
<dbReference type="GO" id="GO:0003964">
    <property type="term" value="F:RNA-directed DNA polymerase activity"/>
    <property type="evidence" value="ECO:0007669"/>
    <property type="project" value="UniProtKB-KW"/>
</dbReference>
<organism evidence="10 11">
    <name type="scientific">Adineta ricciae</name>
    <name type="common">Rotifer</name>
    <dbReference type="NCBI Taxonomy" id="249248"/>
    <lineage>
        <taxon>Eukaryota</taxon>
        <taxon>Metazoa</taxon>
        <taxon>Spiralia</taxon>
        <taxon>Gnathifera</taxon>
        <taxon>Rotifera</taxon>
        <taxon>Eurotatoria</taxon>
        <taxon>Bdelloidea</taxon>
        <taxon>Adinetida</taxon>
        <taxon>Adinetidae</taxon>
        <taxon>Adineta</taxon>
    </lineage>
</organism>
<keyword evidence="5" id="KW-0255">Endonuclease</keyword>
<evidence type="ECO:0000256" key="5">
    <source>
        <dbReference type="ARBA" id="ARBA00022759"/>
    </source>
</evidence>
<evidence type="ECO:0000313" key="10">
    <source>
        <dbReference type="EMBL" id="CAF1428142.1"/>
    </source>
</evidence>
<gene>
    <name evidence="10" type="ORF">EDS130_LOCUS38008</name>
</gene>
<dbReference type="Pfam" id="PF17917">
    <property type="entry name" value="RT_RNaseH"/>
    <property type="match status" value="1"/>
</dbReference>
<evidence type="ECO:0000256" key="3">
    <source>
        <dbReference type="ARBA" id="ARBA00022695"/>
    </source>
</evidence>
<dbReference type="FunFam" id="3.30.420.10:FF:000032">
    <property type="entry name" value="Retrovirus-related Pol polyprotein from transposon 297-like Protein"/>
    <property type="match status" value="1"/>
</dbReference>
<dbReference type="InterPro" id="IPR012337">
    <property type="entry name" value="RNaseH-like_sf"/>
</dbReference>
<dbReference type="CDD" id="cd01647">
    <property type="entry name" value="RT_LTR"/>
    <property type="match status" value="1"/>
</dbReference>
<dbReference type="PROSITE" id="PS50994">
    <property type="entry name" value="INTEGRASE"/>
    <property type="match status" value="1"/>
</dbReference>
<name>A0A815MUR0_ADIRI</name>
<proteinExistence type="predicted"/>
<dbReference type="FunFam" id="1.10.340.70:FF:000001">
    <property type="entry name" value="Retrovirus-related Pol polyprotein from transposon gypsy-like Protein"/>
    <property type="match status" value="1"/>
</dbReference>
<dbReference type="Pfam" id="PF17921">
    <property type="entry name" value="Integrase_H2C2"/>
    <property type="match status" value="1"/>
</dbReference>
<evidence type="ECO:0000256" key="4">
    <source>
        <dbReference type="ARBA" id="ARBA00022722"/>
    </source>
</evidence>
<dbReference type="Gene3D" id="3.30.420.10">
    <property type="entry name" value="Ribonuclease H-like superfamily/Ribonuclease H"/>
    <property type="match status" value="1"/>
</dbReference>
<dbReference type="Pfam" id="PF00078">
    <property type="entry name" value="RVT_1"/>
    <property type="match status" value="1"/>
</dbReference>
<dbReference type="CDD" id="cd00303">
    <property type="entry name" value="retropepsin_like"/>
    <property type="match status" value="1"/>
</dbReference>
<dbReference type="InterPro" id="IPR021109">
    <property type="entry name" value="Peptidase_aspartic_dom_sf"/>
</dbReference>
<keyword evidence="3" id="KW-0548">Nucleotidyltransferase</keyword>
<keyword evidence="4" id="KW-0540">Nuclease</keyword>
<evidence type="ECO:0000256" key="7">
    <source>
        <dbReference type="ARBA" id="ARBA00022918"/>
    </source>
</evidence>
<dbReference type="Gene3D" id="3.10.10.10">
    <property type="entry name" value="HIV Type 1 Reverse Transcriptase, subunit A, domain 1"/>
    <property type="match status" value="1"/>
</dbReference>
<dbReference type="SUPFAM" id="SSF53098">
    <property type="entry name" value="Ribonuclease H-like"/>
    <property type="match status" value="1"/>
</dbReference>
<keyword evidence="6" id="KW-0378">Hydrolase</keyword>
<evidence type="ECO:0000313" key="11">
    <source>
        <dbReference type="Proteomes" id="UP000663852"/>
    </source>
</evidence>
<dbReference type="PANTHER" id="PTHR37984:SF5">
    <property type="entry name" value="PROTEIN NYNRIN-LIKE"/>
    <property type="match status" value="1"/>
</dbReference>
<evidence type="ECO:0000259" key="8">
    <source>
        <dbReference type="PROSITE" id="PS50878"/>
    </source>
</evidence>
<evidence type="ECO:0000259" key="9">
    <source>
        <dbReference type="PROSITE" id="PS50994"/>
    </source>
</evidence>
<dbReference type="Gene3D" id="1.10.340.70">
    <property type="match status" value="1"/>
</dbReference>
<dbReference type="OrthoDB" id="420169at2759"/>
<dbReference type="GO" id="GO:0015074">
    <property type="term" value="P:DNA integration"/>
    <property type="evidence" value="ECO:0007669"/>
    <property type="project" value="InterPro"/>
</dbReference>
<dbReference type="InterPro" id="IPR036397">
    <property type="entry name" value="RNaseH_sf"/>
</dbReference>
<dbReference type="Gene3D" id="3.10.20.370">
    <property type="match status" value="1"/>
</dbReference>
<dbReference type="GO" id="GO:0016787">
    <property type="term" value="F:hydrolase activity"/>
    <property type="evidence" value="ECO:0007669"/>
    <property type="project" value="UniProtKB-KW"/>
</dbReference>